<reference evidence="1 2" key="1">
    <citation type="submission" date="2018-04" db="EMBL/GenBank/DDBJ databases">
        <title>Thalassorhabdus spongiae gen. nov., sp. nov., isolated from a marine sponge in South-West Iceland.</title>
        <authorList>
            <person name="Knobloch S."/>
            <person name="Daussin A."/>
            <person name="Johannsson R."/>
            <person name="Marteinsson V.T."/>
        </authorList>
    </citation>
    <scope>NUCLEOTIDE SEQUENCE [LARGE SCALE GENOMIC DNA]</scope>
    <source>
        <strain evidence="1 2">Hp12</strain>
    </source>
</reference>
<gene>
    <name evidence="1" type="ORF">DC094_12665</name>
</gene>
<protein>
    <recommendedName>
        <fullName evidence="3">Methyltransferase type 11 domain-containing protein</fullName>
    </recommendedName>
</protein>
<organism evidence="1 2">
    <name type="scientific">Pelagibaculum spongiae</name>
    <dbReference type="NCBI Taxonomy" id="2080658"/>
    <lineage>
        <taxon>Bacteria</taxon>
        <taxon>Pseudomonadati</taxon>
        <taxon>Pseudomonadota</taxon>
        <taxon>Gammaproteobacteria</taxon>
        <taxon>Oceanospirillales</taxon>
        <taxon>Pelagibaculum</taxon>
    </lineage>
</organism>
<keyword evidence="2" id="KW-1185">Reference proteome</keyword>
<evidence type="ECO:0008006" key="3">
    <source>
        <dbReference type="Google" id="ProtNLM"/>
    </source>
</evidence>
<accession>A0A2V1GUY6</accession>
<sequence>MAMFPQLPSGIPLWQNYKNLVFHDDFGELTIHAEMFLEEQIQALEKLPFRYKYDHLQQWNKQWELPFVLQQAQQHIQDWDFENGFPQALDFGSDLSFFPWYFQGMTASKLTCLVDQYLVDQLPLPQAFSLVTLAKDWITCQPTDLFLPQLSAETYDLASCIGCHRFIGQLPQIIAAIYASLKPGGKFMFTFDIALIGKNGLDASTATDVLRLIDACFGSDLENEYSFEKINKQKNIVSTRYVAEMKPLIMPWSMSSMAYLLGDFTQSSKWAGWPANSTVFCGAVMKG</sequence>
<dbReference type="Proteomes" id="UP000244906">
    <property type="component" value="Unassembled WGS sequence"/>
</dbReference>
<evidence type="ECO:0000313" key="1">
    <source>
        <dbReference type="EMBL" id="PVZ68151.1"/>
    </source>
</evidence>
<evidence type="ECO:0000313" key="2">
    <source>
        <dbReference type="Proteomes" id="UP000244906"/>
    </source>
</evidence>
<dbReference type="EMBL" id="QDDL01000005">
    <property type="protein sequence ID" value="PVZ68151.1"/>
    <property type="molecule type" value="Genomic_DNA"/>
</dbReference>
<proteinExistence type="predicted"/>
<comment type="caution">
    <text evidence="1">The sequence shown here is derived from an EMBL/GenBank/DDBJ whole genome shotgun (WGS) entry which is preliminary data.</text>
</comment>
<dbReference type="InterPro" id="IPR029063">
    <property type="entry name" value="SAM-dependent_MTases_sf"/>
</dbReference>
<name>A0A2V1GUY6_9GAMM</name>
<dbReference type="RefSeq" id="WP_116687480.1">
    <property type="nucleotide sequence ID" value="NZ_CAWNYD010000005.1"/>
</dbReference>
<dbReference type="Gene3D" id="3.40.50.150">
    <property type="entry name" value="Vaccinia Virus protein VP39"/>
    <property type="match status" value="1"/>
</dbReference>
<dbReference type="OrthoDB" id="9760689at2"/>
<dbReference type="AlphaFoldDB" id="A0A2V1GUY6"/>
<dbReference type="SUPFAM" id="SSF53335">
    <property type="entry name" value="S-adenosyl-L-methionine-dependent methyltransferases"/>
    <property type="match status" value="1"/>
</dbReference>